<dbReference type="AlphaFoldDB" id="A0A396HP38"/>
<reference evidence="2" key="1">
    <citation type="journal article" date="2018" name="Nat. Plants">
        <title>Whole-genome landscape of Medicago truncatula symbiotic genes.</title>
        <authorList>
            <person name="Pecrix Y."/>
            <person name="Gamas P."/>
            <person name="Carrere S."/>
        </authorList>
    </citation>
    <scope>NUCLEOTIDE SEQUENCE</scope>
    <source>
        <tissue evidence="2">Leaves</tissue>
    </source>
</reference>
<proteinExistence type="predicted"/>
<evidence type="ECO:0000313" key="2">
    <source>
        <dbReference type="EMBL" id="RHN55116.1"/>
    </source>
</evidence>
<gene>
    <name evidence="2" type="ORF">MtrunA17_Chr5g0414211</name>
</gene>
<evidence type="ECO:0000259" key="1">
    <source>
        <dbReference type="Pfam" id="PF25019"/>
    </source>
</evidence>
<dbReference type="InterPro" id="IPR032675">
    <property type="entry name" value="LRR_dom_sf"/>
</dbReference>
<dbReference type="PANTHER" id="PTHR47186:SF3">
    <property type="entry name" value="OS09G0267800 PROTEIN"/>
    <property type="match status" value="1"/>
</dbReference>
<dbReference type="Proteomes" id="UP000265566">
    <property type="component" value="Chromosome 5"/>
</dbReference>
<feature type="domain" description="R13L1/DRL21-like LRR repeat region" evidence="1">
    <location>
        <begin position="2"/>
        <end position="120"/>
    </location>
</feature>
<protein>
    <submittedName>
        <fullName evidence="2">Putative leucine-rich repeat domain, L domain-containing protein</fullName>
    </submittedName>
</protein>
<dbReference type="PANTHER" id="PTHR47186">
    <property type="entry name" value="LEUCINE-RICH REPEAT-CONTAINING PROTEIN 57"/>
    <property type="match status" value="1"/>
</dbReference>
<comment type="caution">
    <text evidence="2">The sequence shown here is derived from an EMBL/GenBank/DDBJ whole genome shotgun (WGS) entry which is preliminary data.</text>
</comment>
<dbReference type="Gene3D" id="3.80.10.10">
    <property type="entry name" value="Ribonuclease Inhibitor"/>
    <property type="match status" value="3"/>
</dbReference>
<organism evidence="2">
    <name type="scientific">Medicago truncatula</name>
    <name type="common">Barrel medic</name>
    <name type="synonym">Medicago tribuloides</name>
    <dbReference type="NCBI Taxonomy" id="3880"/>
    <lineage>
        <taxon>Eukaryota</taxon>
        <taxon>Viridiplantae</taxon>
        <taxon>Streptophyta</taxon>
        <taxon>Embryophyta</taxon>
        <taxon>Tracheophyta</taxon>
        <taxon>Spermatophyta</taxon>
        <taxon>Magnoliopsida</taxon>
        <taxon>eudicotyledons</taxon>
        <taxon>Gunneridae</taxon>
        <taxon>Pentapetalae</taxon>
        <taxon>rosids</taxon>
        <taxon>fabids</taxon>
        <taxon>Fabales</taxon>
        <taxon>Fabaceae</taxon>
        <taxon>Papilionoideae</taxon>
        <taxon>50 kb inversion clade</taxon>
        <taxon>NPAAA clade</taxon>
        <taxon>Hologalegina</taxon>
        <taxon>IRL clade</taxon>
        <taxon>Trifolieae</taxon>
        <taxon>Medicago</taxon>
    </lineage>
</organism>
<dbReference type="InterPro" id="IPR056789">
    <property type="entry name" value="LRR_R13L1-DRL21"/>
</dbReference>
<dbReference type="SUPFAM" id="SSF52058">
    <property type="entry name" value="L domain-like"/>
    <property type="match status" value="1"/>
</dbReference>
<dbReference type="Gramene" id="rna30246">
    <property type="protein sequence ID" value="RHN55116.1"/>
    <property type="gene ID" value="gene30246"/>
</dbReference>
<accession>A0A396HP38</accession>
<sequence>MNLQGALHIKHLERVKSVMNAKEANMSSKCVDKLQLRWEVNEESQLQENVEEILEVLQPQTQQLQSLDVLGYTGSCFPLWMSSPSLKHLNTLQLVHCKSCLHLPHLGKLPSLKSLTISSMSLVKYIDEESCDNGVAGGFIRLEYLVLEKLPNLIALSRDDRESILPNLSKFQITECPELLGLPCLPSLIDMCIRGKCNTDLLSSIHKQVTLESLMFQYNEELTCFPDGMLRNLISLKTFDIFWLCKLEQFPSEILNISTIQEIYITKCDNLKSLADEVLQGLHTLKKLSIELCSGIEGLHLALQHMTSLQSLTLSYLPNLASLPDWLGNLSLLQELCISQCPKLTCLPTSIQCLTGLKSLEIYGCSELGERCKENTGEDWPKIAHVQHIVIQNIGMFCGRGGRSYSVDWWV</sequence>
<dbReference type="EMBL" id="PSQE01000005">
    <property type="protein sequence ID" value="RHN55116.1"/>
    <property type="molecule type" value="Genomic_DNA"/>
</dbReference>
<dbReference type="Pfam" id="PF25019">
    <property type="entry name" value="LRR_R13L1-DRL21"/>
    <property type="match status" value="1"/>
</dbReference>
<name>A0A396HP38_MEDTR</name>